<feature type="transmembrane region" description="Helical" evidence="1">
    <location>
        <begin position="22"/>
        <end position="40"/>
    </location>
</feature>
<dbReference type="EMBL" id="FOXW01000003">
    <property type="protein sequence ID" value="SFQ20614.1"/>
    <property type="molecule type" value="Genomic_DNA"/>
</dbReference>
<name>A0A1I5WLG3_9LACT</name>
<keyword evidence="1" id="KW-1133">Transmembrane helix</keyword>
<accession>A0A1I5WLG3</accession>
<organism evidence="2 3">
    <name type="scientific">Desemzia incerta</name>
    <dbReference type="NCBI Taxonomy" id="82801"/>
    <lineage>
        <taxon>Bacteria</taxon>
        <taxon>Bacillati</taxon>
        <taxon>Bacillota</taxon>
        <taxon>Bacilli</taxon>
        <taxon>Lactobacillales</taxon>
        <taxon>Carnobacteriaceae</taxon>
        <taxon>Desemzia</taxon>
    </lineage>
</organism>
<evidence type="ECO:0000313" key="2">
    <source>
        <dbReference type="EMBL" id="SFQ20614.1"/>
    </source>
</evidence>
<dbReference type="AlphaFoldDB" id="A0A1I5WLG3"/>
<evidence type="ECO:0000256" key="1">
    <source>
        <dbReference type="SAM" id="Phobius"/>
    </source>
</evidence>
<protein>
    <submittedName>
        <fullName evidence="2">Uncharacterized protein</fullName>
    </submittedName>
</protein>
<evidence type="ECO:0000313" key="3">
    <source>
        <dbReference type="Proteomes" id="UP000199136"/>
    </source>
</evidence>
<keyword evidence="3" id="KW-1185">Reference proteome</keyword>
<keyword evidence="1" id="KW-0812">Transmembrane</keyword>
<reference evidence="2 3" key="1">
    <citation type="submission" date="2016-10" db="EMBL/GenBank/DDBJ databases">
        <authorList>
            <person name="de Groot N.N."/>
        </authorList>
    </citation>
    <scope>NUCLEOTIDE SEQUENCE [LARGE SCALE GENOMIC DNA]</scope>
    <source>
        <strain evidence="2 3">DSM 20581</strain>
    </source>
</reference>
<dbReference type="Proteomes" id="UP000199136">
    <property type="component" value="Unassembled WGS sequence"/>
</dbReference>
<keyword evidence="1" id="KW-0472">Membrane</keyword>
<proteinExistence type="predicted"/>
<sequence length="153" mass="17301">MNFTASGSYYCSQEEMIIIKRINVIAIFLGGILLFTLGHFSTYTFEEPGPNLRGNYQAGGGAAYGPGSYQLIFHEGKLYEYSDDEYTDTGEYVEIEDKVYALSSETIEDYIVLQEDDSFYFQPEIGADKPVYHMISVSKVPTFNTMDYTSETD</sequence>
<gene>
    <name evidence="2" type="ORF">SAMN04488506_0956</name>
</gene>